<evidence type="ECO:0000256" key="1">
    <source>
        <dbReference type="SAM" id="Phobius"/>
    </source>
</evidence>
<organism evidence="2">
    <name type="scientific">Companilactobacillus formosensis</name>
    <dbReference type="NCBI Taxonomy" id="1617889"/>
    <lineage>
        <taxon>Bacteria</taxon>
        <taxon>Bacillati</taxon>
        <taxon>Bacillota</taxon>
        <taxon>Bacilli</taxon>
        <taxon>Lactobacillales</taxon>
        <taxon>Lactobacillaceae</taxon>
        <taxon>Companilactobacillus</taxon>
    </lineage>
</organism>
<protein>
    <submittedName>
        <fullName evidence="2">Uncharacterized protein</fullName>
    </submittedName>
</protein>
<sequence>MKFNTLFYKTNQFWIGVVLFLWNLKIPTLFLNNGFYTKIIQEEHYYIVIDILFFFLGVYLLLKSLVQKND</sequence>
<accession>A0A2P4R6A6</accession>
<gene>
    <name evidence="2" type="ORF">C2R26_06510</name>
</gene>
<comment type="caution">
    <text evidence="2">The sequence shown here is derived from an EMBL/GenBank/DDBJ whole genome shotgun (WGS) entry which is preliminary data.</text>
</comment>
<proteinExistence type="predicted"/>
<keyword evidence="1" id="KW-1133">Transmembrane helix</keyword>
<dbReference type="AlphaFoldDB" id="A0A2P4R6A6"/>
<dbReference type="EMBL" id="PPWZ01000044">
    <property type="protein sequence ID" value="POH36777.1"/>
    <property type="molecule type" value="Genomic_DNA"/>
</dbReference>
<keyword evidence="1" id="KW-0812">Transmembrane</keyword>
<reference evidence="2" key="1">
    <citation type="submission" date="2018-01" db="EMBL/GenBank/DDBJ databases">
        <title>Genome sequnecing of Lactobacillus formosensis KACC 18721.</title>
        <authorList>
            <person name="Kim S.-J."/>
            <person name="Heo J."/>
        </authorList>
    </citation>
    <scope>NUCLEOTIDE SEQUENCE</scope>
    <source>
        <strain evidence="2">KACC 18721</strain>
    </source>
</reference>
<name>A0A2P4R6A6_9LACO</name>
<keyword evidence="1" id="KW-0472">Membrane</keyword>
<evidence type="ECO:0000313" key="2">
    <source>
        <dbReference type="EMBL" id="POH36777.1"/>
    </source>
</evidence>
<feature type="transmembrane region" description="Helical" evidence="1">
    <location>
        <begin position="12"/>
        <end position="32"/>
    </location>
</feature>
<feature type="transmembrane region" description="Helical" evidence="1">
    <location>
        <begin position="44"/>
        <end position="62"/>
    </location>
</feature>